<gene>
    <name evidence="2" type="ORF">SLS62_006310</name>
</gene>
<organism evidence="2 3">
    <name type="scientific">Diatrype stigma</name>
    <dbReference type="NCBI Taxonomy" id="117547"/>
    <lineage>
        <taxon>Eukaryota</taxon>
        <taxon>Fungi</taxon>
        <taxon>Dikarya</taxon>
        <taxon>Ascomycota</taxon>
        <taxon>Pezizomycotina</taxon>
        <taxon>Sordariomycetes</taxon>
        <taxon>Xylariomycetidae</taxon>
        <taxon>Xylariales</taxon>
        <taxon>Diatrypaceae</taxon>
        <taxon>Diatrype</taxon>
    </lineage>
</organism>
<reference evidence="2 3" key="1">
    <citation type="submission" date="2024-02" db="EMBL/GenBank/DDBJ databases">
        <title>De novo assembly and annotation of 12 fungi associated with fruit tree decline syndrome in Ontario, Canada.</title>
        <authorList>
            <person name="Sulman M."/>
            <person name="Ellouze W."/>
            <person name="Ilyukhin E."/>
        </authorList>
    </citation>
    <scope>NUCLEOTIDE SEQUENCE [LARGE SCALE GENOMIC DNA]</scope>
    <source>
        <strain evidence="2 3">M11/M66-122</strain>
    </source>
</reference>
<name>A0AAN9UMX2_9PEZI</name>
<dbReference type="AlphaFoldDB" id="A0AAN9UMX2"/>
<evidence type="ECO:0000313" key="2">
    <source>
        <dbReference type="EMBL" id="KAK7751824.1"/>
    </source>
</evidence>
<dbReference type="EMBL" id="JAKJXP020000045">
    <property type="protein sequence ID" value="KAK7751824.1"/>
    <property type="molecule type" value="Genomic_DNA"/>
</dbReference>
<feature type="signal peptide" evidence="1">
    <location>
        <begin position="1"/>
        <end position="18"/>
    </location>
</feature>
<keyword evidence="1" id="KW-0732">Signal</keyword>
<evidence type="ECO:0000313" key="3">
    <source>
        <dbReference type="Proteomes" id="UP001320420"/>
    </source>
</evidence>
<protein>
    <recommendedName>
        <fullName evidence="4">Small secreted protein</fullName>
    </recommendedName>
</protein>
<evidence type="ECO:0000256" key="1">
    <source>
        <dbReference type="SAM" id="SignalP"/>
    </source>
</evidence>
<accession>A0AAN9UMX2</accession>
<proteinExistence type="predicted"/>
<keyword evidence="3" id="KW-1185">Reference proteome</keyword>
<evidence type="ECO:0008006" key="4">
    <source>
        <dbReference type="Google" id="ProtNLM"/>
    </source>
</evidence>
<sequence>MQFTTAIVTAILSATALAAPAPVPASQMAAVPEWSITGLKRVCTAADDSCAWSFGVDTHLAAPTACSFTVKGKPASQTATSNQKCGPYTVGTGWDGSFGPGNGFTVLSVTDYTKKLIVWPSYTDKELAGGKVVSPDKSYAPANI</sequence>
<dbReference type="Proteomes" id="UP001320420">
    <property type="component" value="Unassembled WGS sequence"/>
</dbReference>
<comment type="caution">
    <text evidence="2">The sequence shown here is derived from an EMBL/GenBank/DDBJ whole genome shotgun (WGS) entry which is preliminary data.</text>
</comment>
<feature type="chain" id="PRO_5042874300" description="Small secreted protein" evidence="1">
    <location>
        <begin position="19"/>
        <end position="144"/>
    </location>
</feature>